<name>A0A8E0WQ25_9SPHN</name>
<reference evidence="1 2" key="1">
    <citation type="submission" date="2014-05" db="EMBL/GenBank/DDBJ databases">
        <title>Genome Announcement of Sphingobium lucknowense F2.</title>
        <authorList>
            <person name="Lal R."/>
            <person name="Negi V."/>
            <person name="Lata P."/>
            <person name="Sangwan N."/>
            <person name="Gupta S.K."/>
            <person name="Rao D.L.N."/>
            <person name="Das S."/>
        </authorList>
    </citation>
    <scope>NUCLEOTIDE SEQUENCE [LARGE SCALE GENOMIC DNA]</scope>
    <source>
        <strain evidence="1 2">F2</strain>
    </source>
</reference>
<gene>
    <name evidence="1" type="ORF">AL00_16675</name>
</gene>
<proteinExistence type="predicted"/>
<dbReference type="RefSeq" id="WP_020818239.1">
    <property type="nucleotide sequence ID" value="NZ_JANF02000081.1"/>
</dbReference>
<organism evidence="1 2">
    <name type="scientific">Sphingobium indicum F2</name>
    <dbReference type="NCBI Taxonomy" id="1450518"/>
    <lineage>
        <taxon>Bacteria</taxon>
        <taxon>Pseudomonadati</taxon>
        <taxon>Pseudomonadota</taxon>
        <taxon>Alphaproteobacteria</taxon>
        <taxon>Sphingomonadales</taxon>
        <taxon>Sphingomonadaceae</taxon>
        <taxon>Sphingobium</taxon>
    </lineage>
</organism>
<dbReference type="Gene3D" id="3.40.1350.10">
    <property type="match status" value="1"/>
</dbReference>
<dbReference type="EMBL" id="JANF02000081">
    <property type="protein sequence ID" value="KER35222.1"/>
    <property type="molecule type" value="Genomic_DNA"/>
</dbReference>
<evidence type="ECO:0000313" key="1">
    <source>
        <dbReference type="EMBL" id="KER35222.1"/>
    </source>
</evidence>
<dbReference type="InterPro" id="IPR011856">
    <property type="entry name" value="tRNA_endonuc-like_dom_sf"/>
</dbReference>
<dbReference type="Proteomes" id="UP000028135">
    <property type="component" value="Unassembled WGS sequence"/>
</dbReference>
<protein>
    <submittedName>
        <fullName evidence="1">Uncharacterized protein</fullName>
    </submittedName>
</protein>
<dbReference type="GO" id="GO:0003676">
    <property type="term" value="F:nucleic acid binding"/>
    <property type="evidence" value="ECO:0007669"/>
    <property type="project" value="InterPro"/>
</dbReference>
<sequence length="395" mass="43267">MARHRAVPVLITTDNNRSALTRVRLGDGLHDEKWLQTLIHHHPAILPISDIEPGFGDLIAAAREVPTGHGYIDNLFFTPSGDIVLVETKLWRNGQMRREVVAQALDYVAALALMGFEAFETAVGRGQQAPQRLYDLVRDHPEALEEAEFIDAVSLNLGRGRMLVIVLGDGIRTETEALSDLLQSHAGAHFTFALVELATWQNLAGDILAVPSTLARTVMIERGIVRVEDGAAIVHPIPAAAQKGPQSISSADFWDMMAKRDPSLPVVVRSFLSALEPLGVYPEVKNSLNLKLNLADQDKPINLGFIMKNGTFWPNPASGMLPETIWRPYFEALAEMVGGTVIDDPNSKYVAVNGRSGPRIEQFLPQHQDRWVAAIERVIADVGRFASGEIGGEVC</sequence>
<accession>A0A8E0WQ25</accession>
<comment type="caution">
    <text evidence="1">The sequence shown here is derived from an EMBL/GenBank/DDBJ whole genome shotgun (WGS) entry which is preliminary data.</text>
</comment>
<evidence type="ECO:0000313" key="2">
    <source>
        <dbReference type="Proteomes" id="UP000028135"/>
    </source>
</evidence>
<dbReference type="AlphaFoldDB" id="A0A8E0WQ25"/>